<dbReference type="EMBL" id="JACHGR010000010">
    <property type="protein sequence ID" value="MBB6056841.1"/>
    <property type="molecule type" value="Genomic_DNA"/>
</dbReference>
<feature type="domain" description="PABS" evidence="5">
    <location>
        <begin position="1"/>
        <end position="229"/>
    </location>
</feature>
<name>A0A841GNZ9_9GAMM</name>
<evidence type="ECO:0000259" key="5">
    <source>
        <dbReference type="PROSITE" id="PS51006"/>
    </source>
</evidence>
<dbReference type="Gene3D" id="3.40.50.150">
    <property type="entry name" value="Vaccinia Virus protein VP39"/>
    <property type="match status" value="1"/>
</dbReference>
<comment type="caution">
    <text evidence="6">The sequence shown here is derived from an EMBL/GenBank/DDBJ whole genome shotgun (WGS) entry which is preliminary data.</text>
</comment>
<dbReference type="CDD" id="cd02440">
    <property type="entry name" value="AdoMet_MTases"/>
    <property type="match status" value="1"/>
</dbReference>
<dbReference type="SUPFAM" id="SSF53335">
    <property type="entry name" value="S-adenosyl-L-methionine-dependent methyltransferases"/>
    <property type="match status" value="1"/>
</dbReference>
<dbReference type="PANTHER" id="PTHR43317:SF1">
    <property type="entry name" value="THERMOSPERMINE SYNTHASE ACAULIS5"/>
    <property type="match status" value="1"/>
</dbReference>
<dbReference type="Pfam" id="PF01564">
    <property type="entry name" value="Spermine_synth"/>
    <property type="match status" value="1"/>
</dbReference>
<keyword evidence="3 4" id="KW-0620">Polyamine biosynthesis</keyword>
<dbReference type="InterPro" id="IPR029063">
    <property type="entry name" value="SAM-dependent_MTases_sf"/>
</dbReference>
<proteinExistence type="inferred from homology"/>
<sequence length="235" mass="27147">MSHQTTSEFDVAVATSNGTQIYRLRAGEQELEIREDPQFRWLLLDGVVQSVLQHTQPEELCLPHQRILQALLPAQAQQILHLGLGGGDFLRWLHHRYPGAQQTAVDLNAPVLDIYQRYFRQQERPALHCADAFVWLSHQQQTYDLILVDLFRDDGSPAPLFQQETYRHLQRLLTPGGRVIVNLLPRTDQEWQQVQYLLTACGEARSLRVANYRNYLIWTEPKPAARRSPDRHSPG</sequence>
<evidence type="ECO:0000256" key="2">
    <source>
        <dbReference type="ARBA" id="ARBA00022679"/>
    </source>
</evidence>
<evidence type="ECO:0000256" key="1">
    <source>
        <dbReference type="ARBA" id="ARBA00007867"/>
    </source>
</evidence>
<dbReference type="GO" id="GO:0006596">
    <property type="term" value="P:polyamine biosynthetic process"/>
    <property type="evidence" value="ECO:0007669"/>
    <property type="project" value="UniProtKB-UniRule"/>
</dbReference>
<protein>
    <submittedName>
        <fullName evidence="6">Spermidine synthase</fullName>
    </submittedName>
</protein>
<dbReference type="Proteomes" id="UP000585721">
    <property type="component" value="Unassembled WGS sequence"/>
</dbReference>
<organism evidence="6 7">
    <name type="scientific">Tolumonas osonensis</name>
    <dbReference type="NCBI Taxonomy" id="675874"/>
    <lineage>
        <taxon>Bacteria</taxon>
        <taxon>Pseudomonadati</taxon>
        <taxon>Pseudomonadota</taxon>
        <taxon>Gammaproteobacteria</taxon>
        <taxon>Aeromonadales</taxon>
        <taxon>Aeromonadaceae</taxon>
        <taxon>Tolumonas</taxon>
    </lineage>
</organism>
<reference evidence="6 7" key="1">
    <citation type="submission" date="2020-08" db="EMBL/GenBank/DDBJ databases">
        <title>Genomic Encyclopedia of Type Strains, Phase IV (KMG-IV): sequencing the most valuable type-strain genomes for metagenomic binning, comparative biology and taxonomic classification.</title>
        <authorList>
            <person name="Goeker M."/>
        </authorList>
    </citation>
    <scope>NUCLEOTIDE SEQUENCE [LARGE SCALE GENOMIC DNA]</scope>
    <source>
        <strain evidence="6 7">DSM 22975</strain>
    </source>
</reference>
<keyword evidence="2 4" id="KW-0808">Transferase</keyword>
<dbReference type="NCBIfam" id="NF037959">
    <property type="entry name" value="MFS_SpdSyn"/>
    <property type="match status" value="1"/>
</dbReference>
<dbReference type="InterPro" id="IPR030374">
    <property type="entry name" value="PABS"/>
</dbReference>
<dbReference type="PROSITE" id="PS51006">
    <property type="entry name" value="PABS_2"/>
    <property type="match status" value="1"/>
</dbReference>
<evidence type="ECO:0000313" key="7">
    <source>
        <dbReference type="Proteomes" id="UP000585721"/>
    </source>
</evidence>
<dbReference type="GO" id="GO:0016740">
    <property type="term" value="F:transferase activity"/>
    <property type="evidence" value="ECO:0007669"/>
    <property type="project" value="UniProtKB-UniRule"/>
</dbReference>
<feature type="active site" description="Proton acceptor" evidence="4">
    <location>
        <position position="149"/>
    </location>
</feature>
<dbReference type="PANTHER" id="PTHR43317">
    <property type="entry name" value="THERMOSPERMINE SYNTHASE ACAULIS5"/>
    <property type="match status" value="1"/>
</dbReference>
<keyword evidence="7" id="KW-1185">Reference proteome</keyword>
<gene>
    <name evidence="6" type="ORF">HNR75_002788</name>
</gene>
<dbReference type="RefSeq" id="WP_188027560.1">
    <property type="nucleotide sequence ID" value="NZ_JACHGR010000010.1"/>
</dbReference>
<evidence type="ECO:0000256" key="3">
    <source>
        <dbReference type="ARBA" id="ARBA00023115"/>
    </source>
</evidence>
<evidence type="ECO:0000313" key="6">
    <source>
        <dbReference type="EMBL" id="MBB6056841.1"/>
    </source>
</evidence>
<dbReference type="AlphaFoldDB" id="A0A841GNZ9"/>
<accession>A0A841GNZ9</accession>
<comment type="similarity">
    <text evidence="1">Belongs to the spermidine/spermine synthase family.</text>
</comment>
<evidence type="ECO:0000256" key="4">
    <source>
        <dbReference type="PROSITE-ProRule" id="PRU00354"/>
    </source>
</evidence>